<accession>A0A7W8FXQ7</accession>
<keyword evidence="8" id="KW-0456">Lyase</keyword>
<name>A0A7W8FXQ7_9FIRM</name>
<dbReference type="InterPro" id="IPR014777">
    <property type="entry name" value="4pyrrole_Mease_sub1"/>
</dbReference>
<feature type="domain" description="Tetrapyrrole methylase" evidence="6">
    <location>
        <begin position="1"/>
        <end position="211"/>
    </location>
</feature>
<dbReference type="RefSeq" id="WP_183376655.1">
    <property type="nucleotide sequence ID" value="NZ_JACHHD010000018.1"/>
</dbReference>
<dbReference type="SUPFAM" id="SSF69618">
    <property type="entry name" value="HemD-like"/>
    <property type="match status" value="1"/>
</dbReference>
<dbReference type="EC" id="2.1.1.107" evidence="1"/>
<dbReference type="GO" id="GO:0032259">
    <property type="term" value="P:methylation"/>
    <property type="evidence" value="ECO:0007669"/>
    <property type="project" value="UniProtKB-KW"/>
</dbReference>
<dbReference type="NCBIfam" id="NF004790">
    <property type="entry name" value="PRK06136.1"/>
    <property type="match status" value="1"/>
</dbReference>
<dbReference type="PANTHER" id="PTHR45790:SF3">
    <property type="entry name" value="S-ADENOSYL-L-METHIONINE-DEPENDENT UROPORPHYRINOGEN III METHYLTRANSFERASE, CHLOROPLASTIC"/>
    <property type="match status" value="1"/>
</dbReference>
<dbReference type="InterPro" id="IPR050161">
    <property type="entry name" value="Siro_Cobalamin_biosynth"/>
</dbReference>
<evidence type="ECO:0000259" key="6">
    <source>
        <dbReference type="Pfam" id="PF00590"/>
    </source>
</evidence>
<dbReference type="AlphaFoldDB" id="A0A7W8FXQ7"/>
<dbReference type="EMBL" id="JACHHD010000018">
    <property type="protein sequence ID" value="MBB5185573.1"/>
    <property type="molecule type" value="Genomic_DNA"/>
</dbReference>
<evidence type="ECO:0000256" key="2">
    <source>
        <dbReference type="ARBA" id="ARBA00022603"/>
    </source>
</evidence>
<dbReference type="GO" id="GO:0004851">
    <property type="term" value="F:uroporphyrin-III C-methyltransferase activity"/>
    <property type="evidence" value="ECO:0007669"/>
    <property type="project" value="UniProtKB-EC"/>
</dbReference>
<feature type="domain" description="Tetrapyrrole biosynthesis uroporphyrinogen III synthase" evidence="7">
    <location>
        <begin position="272"/>
        <end position="352"/>
    </location>
</feature>
<sequence length="463" mass="52247">MIWFVGAGCYHPDMLTIGAIKCLKMADCVLYDHLVNPEFLQYTSGDCECICVGKRGYHPSFLQTDIEKLLVKKDKEYANVVRLKGGDPFLFARGSEEMLYVLDHGCDCQYVPGISSAIGALGFAGIPVTQRHLSTGFVVHTMHTQDGKDPLDYERVARERNTQIFFMGSHKIERLVKNCLAHGMPADTPIALGSHLTYPHQEVLVSSLGQILNQDLKEYTSPLLIVIGDVVKEQERLANASRLPHFSKQVLLCSIDNTPWPIEDLTLRYGIYPSIRQVAEIKTIFEEKFTLESYSTFVFVSRNAVESFFENMVFHHLDIRDLYQKKIVAIGSKTKEALIQKGILCDCVFSHFRSFEKEWTDLTSVCVIKAKENEYVYPSFSCYTIEETDFDLPEVSWDAVAVTCSRSLKILKDRGLALNTPIVCFAHKTLQKGKEMGFTNLHPVLSSKEALVQGILQLFGETV</sequence>
<dbReference type="InterPro" id="IPR006366">
    <property type="entry name" value="CobA/CysG_C"/>
</dbReference>
<keyword evidence="4" id="KW-0949">S-adenosyl-L-methionine</keyword>
<evidence type="ECO:0000256" key="1">
    <source>
        <dbReference type="ARBA" id="ARBA00012162"/>
    </source>
</evidence>
<dbReference type="InterPro" id="IPR036108">
    <property type="entry name" value="4pyrrol_syn_uPrphyn_synt_sf"/>
</dbReference>
<dbReference type="InterPro" id="IPR003754">
    <property type="entry name" value="4pyrrol_synth_uPrphyn_synth"/>
</dbReference>
<dbReference type="CDD" id="cd11642">
    <property type="entry name" value="SUMT"/>
    <property type="match status" value="1"/>
</dbReference>
<dbReference type="GO" id="GO:0004852">
    <property type="term" value="F:uroporphyrinogen-III synthase activity"/>
    <property type="evidence" value="ECO:0007669"/>
    <property type="project" value="InterPro"/>
</dbReference>
<dbReference type="Pfam" id="PF02602">
    <property type="entry name" value="HEM4"/>
    <property type="match status" value="1"/>
</dbReference>
<dbReference type="PANTHER" id="PTHR45790">
    <property type="entry name" value="SIROHEME SYNTHASE-RELATED"/>
    <property type="match status" value="1"/>
</dbReference>
<comment type="caution">
    <text evidence="8">The sequence shown here is derived from an EMBL/GenBank/DDBJ whole genome shotgun (WGS) entry which is preliminary data.</text>
</comment>
<dbReference type="FunFam" id="3.40.1010.10:FF:000001">
    <property type="entry name" value="Siroheme synthase"/>
    <property type="match status" value="1"/>
</dbReference>
<keyword evidence="3 8" id="KW-0808">Transferase</keyword>
<gene>
    <name evidence="8" type="ORF">HNQ43_001645</name>
</gene>
<keyword evidence="2 8" id="KW-0489">Methyltransferase</keyword>
<keyword evidence="5" id="KW-0627">Porphyrin biosynthesis</keyword>
<evidence type="ECO:0000259" key="7">
    <source>
        <dbReference type="Pfam" id="PF02602"/>
    </source>
</evidence>
<evidence type="ECO:0000256" key="5">
    <source>
        <dbReference type="ARBA" id="ARBA00023244"/>
    </source>
</evidence>
<dbReference type="InterPro" id="IPR035996">
    <property type="entry name" value="4pyrrol_Methylase_sf"/>
</dbReference>
<dbReference type="Gene3D" id="3.40.1010.10">
    <property type="entry name" value="Cobalt-precorrin-4 Transmethylase, Domain 1"/>
    <property type="match status" value="1"/>
</dbReference>
<dbReference type="InterPro" id="IPR000878">
    <property type="entry name" value="4pyrrol_Mease"/>
</dbReference>
<evidence type="ECO:0000313" key="8">
    <source>
        <dbReference type="EMBL" id="MBB5185573.1"/>
    </source>
</evidence>
<organism evidence="8 9">
    <name type="scientific">Faecalicoccus acidiformans</name>
    <dbReference type="NCBI Taxonomy" id="915173"/>
    <lineage>
        <taxon>Bacteria</taxon>
        <taxon>Bacillati</taxon>
        <taxon>Bacillota</taxon>
        <taxon>Erysipelotrichia</taxon>
        <taxon>Erysipelotrichales</taxon>
        <taxon>Erysipelotrichaceae</taxon>
        <taxon>Faecalicoccus</taxon>
    </lineage>
</organism>
<proteinExistence type="predicted"/>
<dbReference type="Gene3D" id="3.30.950.10">
    <property type="entry name" value="Methyltransferase, Cobalt-precorrin-4 Transmethylase, Domain 2"/>
    <property type="match status" value="1"/>
</dbReference>
<dbReference type="InterPro" id="IPR014776">
    <property type="entry name" value="4pyrrole_Mease_sub2"/>
</dbReference>
<dbReference type="SUPFAM" id="SSF53790">
    <property type="entry name" value="Tetrapyrrole methylase"/>
    <property type="match status" value="1"/>
</dbReference>
<evidence type="ECO:0000313" key="9">
    <source>
        <dbReference type="Proteomes" id="UP000521313"/>
    </source>
</evidence>
<dbReference type="Gene3D" id="3.40.50.10090">
    <property type="match status" value="1"/>
</dbReference>
<dbReference type="Pfam" id="PF00590">
    <property type="entry name" value="TP_methylase"/>
    <property type="match status" value="1"/>
</dbReference>
<protein>
    <recommendedName>
        <fullName evidence="1">uroporphyrinogen-III C-methyltransferase</fullName>
        <ecNumber evidence="1">2.1.1.107</ecNumber>
    </recommendedName>
</protein>
<evidence type="ECO:0000256" key="3">
    <source>
        <dbReference type="ARBA" id="ARBA00022679"/>
    </source>
</evidence>
<dbReference type="GO" id="GO:0019354">
    <property type="term" value="P:siroheme biosynthetic process"/>
    <property type="evidence" value="ECO:0007669"/>
    <property type="project" value="InterPro"/>
</dbReference>
<dbReference type="NCBIfam" id="TIGR01469">
    <property type="entry name" value="cobA_cysG_Cterm"/>
    <property type="match status" value="1"/>
</dbReference>
<reference evidence="8 9" key="1">
    <citation type="submission" date="2020-08" db="EMBL/GenBank/DDBJ databases">
        <title>Genomic Encyclopedia of Type Strains, Phase IV (KMG-IV): sequencing the most valuable type-strain genomes for metagenomic binning, comparative biology and taxonomic classification.</title>
        <authorList>
            <person name="Goeker M."/>
        </authorList>
    </citation>
    <scope>NUCLEOTIDE SEQUENCE [LARGE SCALE GENOMIC DNA]</scope>
    <source>
        <strain evidence="8 9">DSM 26963</strain>
    </source>
</reference>
<evidence type="ECO:0000256" key="4">
    <source>
        <dbReference type="ARBA" id="ARBA00022691"/>
    </source>
</evidence>
<dbReference type="Proteomes" id="UP000521313">
    <property type="component" value="Unassembled WGS sequence"/>
</dbReference>